<evidence type="ECO:0000256" key="3">
    <source>
        <dbReference type="ARBA" id="ARBA00022527"/>
    </source>
</evidence>
<feature type="region of interest" description="Disordered" evidence="10">
    <location>
        <begin position="477"/>
        <end position="502"/>
    </location>
</feature>
<dbReference type="Proteomes" id="UP000008383">
    <property type="component" value="Unassembled WGS sequence"/>
</dbReference>
<name>D4D273_TRIVH</name>
<dbReference type="Pfam" id="PF25385">
    <property type="entry name" value="HEAT_MEC1_N"/>
    <property type="match status" value="1"/>
</dbReference>
<evidence type="ECO:0000313" key="12">
    <source>
        <dbReference type="EMBL" id="EFE44047.1"/>
    </source>
</evidence>
<keyword evidence="13" id="KW-1185">Reference proteome</keyword>
<dbReference type="EC" id="2.7.11.1" evidence="2"/>
<dbReference type="PROSITE" id="PS51189">
    <property type="entry name" value="FAT"/>
    <property type="match status" value="1"/>
</dbReference>
<evidence type="ECO:0000256" key="9">
    <source>
        <dbReference type="ARBA" id="ARBA00023242"/>
    </source>
</evidence>
<dbReference type="HOGENOM" id="CLU_000178_4_1_1"/>
<dbReference type="RefSeq" id="XP_003024658.1">
    <property type="nucleotide sequence ID" value="XM_003024612.1"/>
</dbReference>
<feature type="compositionally biased region" description="Basic and acidic residues" evidence="10">
    <location>
        <begin position="481"/>
        <end position="499"/>
    </location>
</feature>
<dbReference type="GO" id="GO:0000077">
    <property type="term" value="P:DNA damage checkpoint signaling"/>
    <property type="evidence" value="ECO:0007669"/>
    <property type="project" value="TreeGrafter"/>
</dbReference>
<evidence type="ECO:0000259" key="11">
    <source>
        <dbReference type="PROSITE" id="PS51189"/>
    </source>
</evidence>
<dbReference type="Pfam" id="PF25030">
    <property type="entry name" value="M-HEAT_ATR"/>
    <property type="match status" value="1"/>
</dbReference>
<dbReference type="Pfam" id="PF02259">
    <property type="entry name" value="FAT"/>
    <property type="match status" value="1"/>
</dbReference>
<accession>D4D273</accession>
<dbReference type="PANTHER" id="PTHR11139:SF125">
    <property type="entry name" value="SERINE_THREONINE-PROTEIN KINASE MEC1"/>
    <property type="match status" value="1"/>
</dbReference>
<evidence type="ECO:0000256" key="2">
    <source>
        <dbReference type="ARBA" id="ARBA00012513"/>
    </source>
</evidence>
<evidence type="ECO:0000256" key="1">
    <source>
        <dbReference type="ARBA" id="ARBA00004123"/>
    </source>
</evidence>
<keyword evidence="7 12" id="KW-0418">Kinase</keyword>
<proteinExistence type="predicted"/>
<evidence type="ECO:0000313" key="13">
    <source>
        <dbReference type="Proteomes" id="UP000008383"/>
    </source>
</evidence>
<evidence type="ECO:0000256" key="8">
    <source>
        <dbReference type="ARBA" id="ARBA00022840"/>
    </source>
</evidence>
<dbReference type="GO" id="GO:0006281">
    <property type="term" value="P:DNA repair"/>
    <property type="evidence" value="ECO:0007669"/>
    <property type="project" value="TreeGrafter"/>
</dbReference>
<sequence length="1946" mass="219576">MLLFSSVANRILSSSPPFESAWDGSLSWLARMVYGLQSRRSLGKQRDIKTRDVPLSSLIPSHLASHLAADTSGEYGIDRETFSQLRREILSQSEEGEANTNDNINDIYNLICVVVRAGFEQSSKPRGPRALGDDIIGQILDCLDIIRLAVQRAPAVLNGSAKPEFIKENTLQLPLFVWVLSSLLTLLCSRDDRSIQDKVCQVVSVIYGTQFKTIRLWYSVKSISRFLQACIGVPTVEFLSCLDELGLPRDCCGKIELGNSQTVAIACLRLIETITFPVELPLTDSKASLLRESFNHGLHFAVRLWKAIFEWFDENTVAVGEQSLTSLLVEFVSFSRKLCSYSTRLSSRIDQKVLLPLFQCVVDLVDPEQLKRSIELQQVLAEFLMEVIRLSQSSAGVESLVEELFFYPLSDIGANIDFFQTLHQSLQHVVLRVVAGEHRTKIGLKVVQRVGLFDKDRGSTSRSYILDRKDSSIPAVIDASTDERASKRPRLSHTEDQNGHSDLSSVISNKIYSTLGVFPPNGLEDLDEDAIEMEKCHAKKPISPLQFGHLRSIIAGILPRIEDSGSCRISAMIAIRNIVNHDLRDTEDRLDISLFGEYCLRSLKSSIRELRVAAGNFIVALEYLHKIFEKNELFLQETCVMALRQIAEISNDEEMNIVLLRLLEYLGHANPFVSGIAYTEISKLATLLRLTPAALFRPYWRTLSLLVIKNFQARPQMADQLCDLLGMEVNGFLRLTTSYTLPYLVLTRKKDIISRIAMTHSKKSISELIKTRSHLASILALLLVQPLPNPEAAIPCILQELSVKFNDPTLSKLVRSECVPITFEKSENLSVFLEEHVLGVVTEFVHVINDFQVLQPIPEKKRDIIALGEMIKIAKGNIGIALPQICACLRAALDTDDLRDLAFATWNTMILALNEVDLEPLVDQTFALILKYWEFLTEETKKKEIELVNYILRDNGDTLIAVFETLPSLESIPELSEQNKKIEHLKQVMDIGSKFMALCRRCQSDNFAVVERALVELLPNIANHEEFIHGSVFSEQPDKSLVGKVTRTLLDCCVKYNPSSPTIVLLSAQCLGLIGCLDPNRIESIKEKKDIVVLSNFERSDETLDFIIFCLQNVLVDAFLAASNSRTQGFLAYAMQALLTTGNISTAIPPRSQDPQSSDLYRRWLELPELSRNTLTPFLNSKYSVTIGAISTSCQYPLFTPALNHSEWLRTFVLDMLQKGKSRNIQILFSVFSRIIRTQEKSISVFLLPFAALNVAVSAIDEEREHLKGELTNILECPLPDHKGPERENLILFSESVFAVLDYLSRWLHGKKKEYTSITSIGNNASRSQKESLTESAVQIKRVEHLLSCIPAEIISKRAVECKSYARALFHWEQYIRQQKSRPETDAMELESLYQRLQDIYTQIDEPDGIEGISSHLHVLDLDQQILEHRNSGRWTAAQSWYELQLNKSPKDLDTQINLLTCLKESGQYGILLNQFDSLKKNEAIIPKMLPLAIESSWVTGKWGKLEKLTLDRRDEITTDFNIGVGVGLVAFRQGKKDELEKIIEELRMNVASGFTLNSVSTFQASHDGTLKLHVLSEIELLTSGSYDNPSTPRNELFTILDRRLDMLGGCIFDKQYVLGIRQAIMDLSPAYDDLEVASVWQRIARLARKANWKDQAFNAVLHSAQLNDKNSTIEYARLLWKEGLHRKAIQTLEGAISANVFGPTGRSGTSDNDASVPAKGYEQNLLMARAYLLLAKWMDSAGQTQSDFIVSRYRQAIHYHPKWEKVHYYLGKHYAKILDSEKSKPLGKEGQKYLSGEASKLVINSYLRSLTFGNKYVSQTLPKVLTLWLEHASAVDQPFDPKRGDNEDFQKHNMSQRKKNLDEMHSQLKKYISRISPALQGLWTVLALLKSSSKDRASRGITILQKITAKPEEDYCVEEALSHSILGVRQEIKNRAPSGRYSVDH</sequence>
<evidence type="ECO:0000256" key="4">
    <source>
        <dbReference type="ARBA" id="ARBA00022679"/>
    </source>
</evidence>
<keyword evidence="5" id="KW-0547">Nucleotide-binding</keyword>
<keyword evidence="8" id="KW-0067">ATP-binding</keyword>
<dbReference type="GO" id="GO:0005634">
    <property type="term" value="C:nucleus"/>
    <property type="evidence" value="ECO:0007669"/>
    <property type="project" value="UniProtKB-SubCell"/>
</dbReference>
<dbReference type="PANTHER" id="PTHR11139">
    <property type="entry name" value="ATAXIA TELANGIECTASIA MUTATED ATM -RELATED"/>
    <property type="match status" value="1"/>
</dbReference>
<dbReference type="InterPro" id="IPR016024">
    <property type="entry name" value="ARM-type_fold"/>
</dbReference>
<keyword evidence="9" id="KW-0539">Nucleus</keyword>
<dbReference type="GeneID" id="9582833"/>
<evidence type="ECO:0000256" key="7">
    <source>
        <dbReference type="ARBA" id="ARBA00022777"/>
    </source>
</evidence>
<dbReference type="InterPro" id="IPR012993">
    <property type="entry name" value="UME"/>
</dbReference>
<gene>
    <name evidence="12" type="ORF">TRV_01175</name>
</gene>
<evidence type="ECO:0000256" key="6">
    <source>
        <dbReference type="ARBA" id="ARBA00022763"/>
    </source>
</evidence>
<dbReference type="GO" id="GO:0000723">
    <property type="term" value="P:telomere maintenance"/>
    <property type="evidence" value="ECO:0007669"/>
    <property type="project" value="TreeGrafter"/>
</dbReference>
<dbReference type="InterPro" id="IPR003151">
    <property type="entry name" value="PIK-rel_kinase_FAT"/>
</dbReference>
<comment type="subcellular location">
    <subcellularLocation>
        <location evidence="1">Nucleus</location>
    </subcellularLocation>
</comment>
<organism evidence="12 13">
    <name type="scientific">Trichophyton verrucosum (strain HKI 0517)</name>
    <dbReference type="NCBI Taxonomy" id="663202"/>
    <lineage>
        <taxon>Eukaryota</taxon>
        <taxon>Fungi</taxon>
        <taxon>Dikarya</taxon>
        <taxon>Ascomycota</taxon>
        <taxon>Pezizomycotina</taxon>
        <taxon>Eurotiomycetes</taxon>
        <taxon>Eurotiomycetidae</taxon>
        <taxon>Onygenales</taxon>
        <taxon>Arthrodermataceae</taxon>
        <taxon>Trichophyton</taxon>
    </lineage>
</organism>
<dbReference type="SMART" id="SM00802">
    <property type="entry name" value="UME"/>
    <property type="match status" value="1"/>
</dbReference>
<keyword evidence="4" id="KW-0808">Transferase</keyword>
<evidence type="ECO:0000256" key="10">
    <source>
        <dbReference type="SAM" id="MobiDB-lite"/>
    </source>
</evidence>
<dbReference type="SUPFAM" id="SSF48371">
    <property type="entry name" value="ARM repeat"/>
    <property type="match status" value="1"/>
</dbReference>
<dbReference type="KEGG" id="tve:TRV_01175"/>
<dbReference type="GO" id="GO:0005694">
    <property type="term" value="C:chromosome"/>
    <property type="evidence" value="ECO:0007669"/>
    <property type="project" value="TreeGrafter"/>
</dbReference>
<dbReference type="InterPro" id="IPR058681">
    <property type="entry name" value="HEAT_MEC1_N"/>
</dbReference>
<dbReference type="OrthoDB" id="381190at2759"/>
<dbReference type="InterPro" id="IPR056802">
    <property type="entry name" value="ATR-like_M-HEAT"/>
</dbReference>
<evidence type="ECO:0000256" key="5">
    <source>
        <dbReference type="ARBA" id="ARBA00022741"/>
    </source>
</evidence>
<keyword evidence="3" id="KW-0723">Serine/threonine-protein kinase</keyword>
<dbReference type="InterPro" id="IPR011990">
    <property type="entry name" value="TPR-like_helical_dom_sf"/>
</dbReference>
<dbReference type="InterPro" id="IPR014009">
    <property type="entry name" value="PIK_FAT"/>
</dbReference>
<reference evidence="13" key="1">
    <citation type="journal article" date="2011" name="Genome Biol.">
        <title>Comparative and functional genomics provide insights into the pathogenicity of dermatophytic fungi.</title>
        <authorList>
            <person name="Burmester A."/>
            <person name="Shelest E."/>
            <person name="Gloeckner G."/>
            <person name="Heddergott C."/>
            <person name="Schindler S."/>
            <person name="Staib P."/>
            <person name="Heidel A."/>
            <person name="Felder M."/>
            <person name="Petzold A."/>
            <person name="Szafranski K."/>
            <person name="Feuermann M."/>
            <person name="Pedruzzi I."/>
            <person name="Priebe S."/>
            <person name="Groth M."/>
            <person name="Winkler R."/>
            <person name="Li W."/>
            <person name="Kniemeyer O."/>
            <person name="Schroeckh V."/>
            <person name="Hertweck C."/>
            <person name="Hube B."/>
            <person name="White T.C."/>
            <person name="Platzer M."/>
            <person name="Guthke R."/>
            <person name="Heitman J."/>
            <person name="Woestemeyer J."/>
            <person name="Zipfel P.F."/>
            <person name="Monod M."/>
            <person name="Brakhage A.A."/>
        </authorList>
    </citation>
    <scope>NUCLEOTIDE SEQUENCE [LARGE SCALE GENOMIC DNA]</scope>
    <source>
        <strain evidence="13">HKI 0517</strain>
    </source>
</reference>
<dbReference type="Gene3D" id="1.25.40.10">
    <property type="entry name" value="Tetratricopeptide repeat domain"/>
    <property type="match status" value="1"/>
</dbReference>
<dbReference type="GO" id="GO:0004674">
    <property type="term" value="F:protein serine/threonine kinase activity"/>
    <property type="evidence" value="ECO:0007669"/>
    <property type="project" value="UniProtKB-KW"/>
</dbReference>
<dbReference type="EMBL" id="ACYE01000064">
    <property type="protein sequence ID" value="EFE44047.1"/>
    <property type="molecule type" value="Genomic_DNA"/>
</dbReference>
<dbReference type="GO" id="GO:0005524">
    <property type="term" value="F:ATP binding"/>
    <property type="evidence" value="ECO:0007669"/>
    <property type="project" value="UniProtKB-KW"/>
</dbReference>
<feature type="domain" description="FAT" evidence="11">
    <location>
        <begin position="1354"/>
        <end position="1911"/>
    </location>
</feature>
<dbReference type="SUPFAM" id="SSF48452">
    <property type="entry name" value="TPR-like"/>
    <property type="match status" value="1"/>
</dbReference>
<keyword evidence="6" id="KW-0227">DNA damage</keyword>
<comment type="caution">
    <text evidence="12">The sequence shown here is derived from an EMBL/GenBank/DDBJ whole genome shotgun (WGS) entry which is preliminary data.</text>
</comment>
<dbReference type="Pfam" id="PF08064">
    <property type="entry name" value="UME"/>
    <property type="match status" value="1"/>
</dbReference>
<dbReference type="InterPro" id="IPR050517">
    <property type="entry name" value="DDR_Repair_Kinase"/>
</dbReference>
<protein>
    <recommendedName>
        <fullName evidence="2">non-specific serine/threonine protein kinase</fullName>
        <ecNumber evidence="2">2.7.11.1</ecNumber>
    </recommendedName>
</protein>